<evidence type="ECO:0000256" key="2">
    <source>
        <dbReference type="ARBA" id="ARBA00010912"/>
    </source>
</evidence>
<dbReference type="SUPFAM" id="SSF55003">
    <property type="entry name" value="PAP/Archaeal CCA-adding enzyme, C-terminal domain"/>
    <property type="match status" value="1"/>
</dbReference>
<feature type="region of interest" description="Disordered" evidence="9">
    <location>
        <begin position="1"/>
        <end position="23"/>
    </location>
</feature>
<evidence type="ECO:0000259" key="10">
    <source>
        <dbReference type="Pfam" id="PF04926"/>
    </source>
</evidence>
<accession>A0A7S3ZM66</accession>
<evidence type="ECO:0000256" key="4">
    <source>
        <dbReference type="ARBA" id="ARBA00022664"/>
    </source>
</evidence>
<keyword evidence="4" id="KW-0507">mRNA processing</keyword>
<evidence type="ECO:0000256" key="5">
    <source>
        <dbReference type="ARBA" id="ARBA00022679"/>
    </source>
</evidence>
<feature type="compositionally biased region" description="Basic and acidic residues" evidence="9">
    <location>
        <begin position="267"/>
        <end position="280"/>
    </location>
</feature>
<gene>
    <name evidence="12" type="ORF">PCAL00307_LOCUS3044</name>
</gene>
<sequence length="327" mass="37352">MSRTRVDGVRPPPRHTPPARRNNLMPIVTPAYPAMNSSANVNAWSFAVLRDEFKRGSRICEEIVENADEDPLKLWAPLLERTDFFDKYDAYLAVNVLGGDEESFNSFKGFLGSRLRKLVERLGYLPLRAIHLFPEEFERTTTEGLADYGGCWFLGIKEDVTRMEGETLILTHTWTEFWTEDVCKYRDLDDDLDVRLEHLTWEQLPDFVFGDDQDEVAVAKEVALERREVRHAREAEEEELLAVEEENPALKALKEAEENADAGTLKRAREEEAAEDEVKKPLAPTEARTLHDDADLPRLAAVLPPWHPLATTSRVPRSKKVQLELAS</sequence>
<keyword evidence="5" id="KW-0808">Transferase</keyword>
<dbReference type="AlphaFoldDB" id="A0A7S3ZM66"/>
<evidence type="ECO:0000256" key="3">
    <source>
        <dbReference type="ARBA" id="ARBA00012388"/>
    </source>
</evidence>
<organism evidence="12">
    <name type="scientific">Pelagomonas calceolata</name>
    <dbReference type="NCBI Taxonomy" id="35677"/>
    <lineage>
        <taxon>Eukaryota</taxon>
        <taxon>Sar</taxon>
        <taxon>Stramenopiles</taxon>
        <taxon>Ochrophyta</taxon>
        <taxon>Pelagophyceae</taxon>
        <taxon>Pelagomonadales</taxon>
        <taxon>Pelagomonadaceae</taxon>
        <taxon>Pelagomonas</taxon>
    </lineage>
</organism>
<keyword evidence="6" id="KW-0547">Nucleotide-binding</keyword>
<dbReference type="Gene3D" id="1.10.1410.10">
    <property type="match status" value="1"/>
</dbReference>
<dbReference type="SUPFAM" id="SSF81631">
    <property type="entry name" value="PAP/OAS1 substrate-binding domain"/>
    <property type="match status" value="1"/>
</dbReference>
<dbReference type="Gene3D" id="3.30.70.590">
    <property type="entry name" value="Poly(A) polymerase predicted RNA binding domain"/>
    <property type="match status" value="1"/>
</dbReference>
<dbReference type="InterPro" id="IPR007012">
    <property type="entry name" value="PolA_pol_cen_dom"/>
</dbReference>
<name>A0A7S3ZM66_9STRA</name>
<evidence type="ECO:0000256" key="9">
    <source>
        <dbReference type="SAM" id="MobiDB-lite"/>
    </source>
</evidence>
<feature type="domain" description="Poly(A) polymerase central" evidence="11">
    <location>
        <begin position="18"/>
        <end position="69"/>
    </location>
</feature>
<evidence type="ECO:0000259" key="11">
    <source>
        <dbReference type="Pfam" id="PF04928"/>
    </source>
</evidence>
<proteinExistence type="inferred from homology"/>
<comment type="subcellular location">
    <subcellularLocation>
        <location evidence="1">Nucleus</location>
    </subcellularLocation>
</comment>
<keyword evidence="7" id="KW-0067">ATP-binding</keyword>
<dbReference type="Pfam" id="PF04926">
    <property type="entry name" value="PAP_RNA-bind"/>
    <property type="match status" value="1"/>
</dbReference>
<reference evidence="12" key="1">
    <citation type="submission" date="2021-01" db="EMBL/GenBank/DDBJ databases">
        <authorList>
            <person name="Corre E."/>
            <person name="Pelletier E."/>
            <person name="Niang G."/>
            <person name="Scheremetjew M."/>
            <person name="Finn R."/>
            <person name="Kale V."/>
            <person name="Holt S."/>
            <person name="Cochrane G."/>
            <person name="Meng A."/>
            <person name="Brown T."/>
            <person name="Cohen L."/>
        </authorList>
    </citation>
    <scope>NUCLEOTIDE SEQUENCE</scope>
    <source>
        <strain evidence="12">CCMP1756</strain>
    </source>
</reference>
<dbReference type="GO" id="GO:1990817">
    <property type="term" value="F:poly(A) RNA polymerase activity"/>
    <property type="evidence" value="ECO:0007669"/>
    <property type="project" value="UniProtKB-EC"/>
</dbReference>
<dbReference type="PANTHER" id="PTHR10682">
    <property type="entry name" value="POLY A POLYMERASE"/>
    <property type="match status" value="1"/>
</dbReference>
<keyword evidence="8" id="KW-0539">Nucleus</keyword>
<dbReference type="InterPro" id="IPR007010">
    <property type="entry name" value="PolA_pol_RNA-bd_dom"/>
</dbReference>
<feature type="domain" description="Poly(A) polymerase RNA-binding" evidence="10">
    <location>
        <begin position="83"/>
        <end position="141"/>
    </location>
</feature>
<dbReference type="PANTHER" id="PTHR10682:SF10">
    <property type="entry name" value="POLYNUCLEOTIDE ADENYLYLTRANSFERASE"/>
    <property type="match status" value="1"/>
</dbReference>
<evidence type="ECO:0000256" key="1">
    <source>
        <dbReference type="ARBA" id="ARBA00004123"/>
    </source>
</evidence>
<evidence type="ECO:0000313" key="12">
    <source>
        <dbReference type="EMBL" id="CAE0687610.1"/>
    </source>
</evidence>
<evidence type="ECO:0000256" key="6">
    <source>
        <dbReference type="ARBA" id="ARBA00022741"/>
    </source>
</evidence>
<dbReference type="EMBL" id="HBIW01003691">
    <property type="protein sequence ID" value="CAE0687610.1"/>
    <property type="molecule type" value="Transcribed_RNA"/>
</dbReference>
<dbReference type="GO" id="GO:0006397">
    <property type="term" value="P:mRNA processing"/>
    <property type="evidence" value="ECO:0007669"/>
    <property type="project" value="UniProtKB-KW"/>
</dbReference>
<dbReference type="GO" id="GO:0003723">
    <property type="term" value="F:RNA binding"/>
    <property type="evidence" value="ECO:0007669"/>
    <property type="project" value="InterPro"/>
</dbReference>
<evidence type="ECO:0000256" key="8">
    <source>
        <dbReference type="ARBA" id="ARBA00023242"/>
    </source>
</evidence>
<protein>
    <recommendedName>
        <fullName evidence="3">polynucleotide adenylyltransferase</fullName>
        <ecNumber evidence="3">2.7.7.19</ecNumber>
    </recommendedName>
</protein>
<dbReference type="EC" id="2.7.7.19" evidence="3"/>
<dbReference type="InterPro" id="IPR011068">
    <property type="entry name" value="NuclTrfase_I-like_C"/>
</dbReference>
<dbReference type="GO" id="GO:0031123">
    <property type="term" value="P:RNA 3'-end processing"/>
    <property type="evidence" value="ECO:0007669"/>
    <property type="project" value="InterPro"/>
</dbReference>
<comment type="similarity">
    <text evidence="2">Belongs to the poly(A) polymerase family.</text>
</comment>
<evidence type="ECO:0000256" key="7">
    <source>
        <dbReference type="ARBA" id="ARBA00022840"/>
    </source>
</evidence>
<feature type="region of interest" description="Disordered" evidence="9">
    <location>
        <begin position="254"/>
        <end position="327"/>
    </location>
</feature>
<dbReference type="Pfam" id="PF04928">
    <property type="entry name" value="PAP_central"/>
    <property type="match status" value="1"/>
</dbReference>
<dbReference type="GO" id="GO:0005524">
    <property type="term" value="F:ATP binding"/>
    <property type="evidence" value="ECO:0007669"/>
    <property type="project" value="UniProtKB-KW"/>
</dbReference>
<dbReference type="GO" id="GO:0005634">
    <property type="term" value="C:nucleus"/>
    <property type="evidence" value="ECO:0007669"/>
    <property type="project" value="UniProtKB-SubCell"/>
</dbReference>